<dbReference type="OrthoDB" id="2430314at2759"/>
<evidence type="ECO:0000313" key="3">
    <source>
        <dbReference type="Proteomes" id="UP000053820"/>
    </source>
</evidence>
<accession>A0A0C9W8J2</accession>
<feature type="domain" description="DUF8040" evidence="1">
    <location>
        <begin position="1"/>
        <end position="52"/>
    </location>
</feature>
<dbReference type="HOGENOM" id="CLU_171507_1_1_1"/>
<name>A0A0C9W8J2_9AGAM</name>
<evidence type="ECO:0000259" key="1">
    <source>
        <dbReference type="Pfam" id="PF26138"/>
    </source>
</evidence>
<dbReference type="EMBL" id="KN839900">
    <property type="protein sequence ID" value="KIJ59012.1"/>
    <property type="molecule type" value="Genomic_DNA"/>
</dbReference>
<proteinExistence type="predicted"/>
<protein>
    <recommendedName>
        <fullName evidence="1">DUF8040 domain-containing protein</fullName>
    </recommendedName>
</protein>
<evidence type="ECO:0000313" key="2">
    <source>
        <dbReference type="EMBL" id="KIJ59012.1"/>
    </source>
</evidence>
<gene>
    <name evidence="2" type="ORF">HYDPIDRAFT_73093</name>
</gene>
<sequence>VTELILGHLECIQCELGMHKEVFLQLIVELQEMGHADSRIVTLEEQLAIFLY</sequence>
<feature type="non-terminal residue" evidence="2">
    <location>
        <position position="1"/>
    </location>
</feature>
<keyword evidence="3" id="KW-1185">Reference proteome</keyword>
<dbReference type="Pfam" id="PF26138">
    <property type="entry name" value="DUF8040"/>
    <property type="match status" value="1"/>
</dbReference>
<reference evidence="2 3" key="1">
    <citation type="submission" date="2014-04" db="EMBL/GenBank/DDBJ databases">
        <title>Evolutionary Origins and Diversification of the Mycorrhizal Mutualists.</title>
        <authorList>
            <consortium name="DOE Joint Genome Institute"/>
            <consortium name="Mycorrhizal Genomics Consortium"/>
            <person name="Kohler A."/>
            <person name="Kuo A."/>
            <person name="Nagy L.G."/>
            <person name="Floudas D."/>
            <person name="Copeland A."/>
            <person name="Barry K.W."/>
            <person name="Cichocki N."/>
            <person name="Veneault-Fourrey C."/>
            <person name="LaButti K."/>
            <person name="Lindquist E.A."/>
            <person name="Lipzen A."/>
            <person name="Lundell T."/>
            <person name="Morin E."/>
            <person name="Murat C."/>
            <person name="Riley R."/>
            <person name="Ohm R."/>
            <person name="Sun H."/>
            <person name="Tunlid A."/>
            <person name="Henrissat B."/>
            <person name="Grigoriev I.V."/>
            <person name="Hibbett D.S."/>
            <person name="Martin F."/>
        </authorList>
    </citation>
    <scope>NUCLEOTIDE SEQUENCE [LARGE SCALE GENOMIC DNA]</scope>
    <source>
        <strain evidence="2 3">MD-312</strain>
    </source>
</reference>
<organism evidence="2 3">
    <name type="scientific">Hydnomerulius pinastri MD-312</name>
    <dbReference type="NCBI Taxonomy" id="994086"/>
    <lineage>
        <taxon>Eukaryota</taxon>
        <taxon>Fungi</taxon>
        <taxon>Dikarya</taxon>
        <taxon>Basidiomycota</taxon>
        <taxon>Agaricomycotina</taxon>
        <taxon>Agaricomycetes</taxon>
        <taxon>Agaricomycetidae</taxon>
        <taxon>Boletales</taxon>
        <taxon>Boletales incertae sedis</taxon>
        <taxon>Leucogyrophana</taxon>
    </lineage>
</organism>
<feature type="non-terminal residue" evidence="2">
    <location>
        <position position="52"/>
    </location>
</feature>
<dbReference type="InterPro" id="IPR058353">
    <property type="entry name" value="DUF8040"/>
</dbReference>
<dbReference type="AlphaFoldDB" id="A0A0C9W8J2"/>
<dbReference type="Proteomes" id="UP000053820">
    <property type="component" value="Unassembled WGS sequence"/>
</dbReference>